<feature type="region of interest" description="Disordered" evidence="3">
    <location>
        <begin position="535"/>
        <end position="574"/>
    </location>
</feature>
<evidence type="ECO:0000256" key="2">
    <source>
        <dbReference type="ARBA" id="ARBA00022679"/>
    </source>
</evidence>
<dbReference type="GO" id="GO:0016757">
    <property type="term" value="F:glycosyltransferase activity"/>
    <property type="evidence" value="ECO:0007669"/>
    <property type="project" value="UniProtKB-KW"/>
</dbReference>
<reference evidence="5" key="1">
    <citation type="journal article" date="2009" name="Environ. Microbiol.">
        <title>Contribution of mobile genetic elements to Desulfovibrio vulgaris genome plasticity.</title>
        <authorList>
            <person name="Walker C.B."/>
            <person name="Stolyar S."/>
            <person name="Chivian D."/>
            <person name="Pinel N."/>
            <person name="Gabster J.A."/>
            <person name="Dehal P.S."/>
            <person name="He Z."/>
            <person name="Yang Z.K."/>
            <person name="Yen H.C."/>
            <person name="Zhou J."/>
            <person name="Wall J.D."/>
            <person name="Hazen T.C."/>
            <person name="Arkin A.P."/>
            <person name="Stahl D.A."/>
        </authorList>
    </citation>
    <scope>NUCLEOTIDE SEQUENCE [LARGE SCALE GENOMIC DNA]</scope>
    <source>
        <strain evidence="5">DP4</strain>
    </source>
</reference>
<keyword evidence="1" id="KW-0328">Glycosyltransferase</keyword>
<evidence type="ECO:0000313" key="5">
    <source>
        <dbReference type="Proteomes" id="UP000009173"/>
    </source>
</evidence>
<organism evidence="4 5">
    <name type="scientific">Nitratidesulfovibrio vulgaris (strain DP4)</name>
    <name type="common">Desulfovibrio vulgaris</name>
    <dbReference type="NCBI Taxonomy" id="391774"/>
    <lineage>
        <taxon>Bacteria</taxon>
        <taxon>Pseudomonadati</taxon>
        <taxon>Thermodesulfobacteriota</taxon>
        <taxon>Desulfovibrionia</taxon>
        <taxon>Desulfovibrionales</taxon>
        <taxon>Desulfovibrionaceae</taxon>
        <taxon>Nitratidesulfovibrio</taxon>
    </lineage>
</organism>
<evidence type="ECO:0000256" key="1">
    <source>
        <dbReference type="ARBA" id="ARBA00022676"/>
    </source>
</evidence>
<accession>A0A0H3A7U9</accession>
<evidence type="ECO:0000256" key="3">
    <source>
        <dbReference type="SAM" id="MobiDB-lite"/>
    </source>
</evidence>
<proteinExistence type="predicted"/>
<name>A0A0H3A7U9_NITV4</name>
<dbReference type="HOGENOM" id="CLU_498501_0_0_7"/>
<dbReference type="AlphaFoldDB" id="A0A0H3A7U9"/>
<dbReference type="SUPFAM" id="SSF53756">
    <property type="entry name" value="UDP-Glycosyltransferase/glycogen phosphorylase"/>
    <property type="match status" value="1"/>
</dbReference>
<dbReference type="Gene3D" id="3.40.50.2000">
    <property type="entry name" value="Glycogen Phosphorylase B"/>
    <property type="match status" value="1"/>
</dbReference>
<dbReference type="KEGG" id="dvl:Dvul_1356"/>
<dbReference type="Pfam" id="PF13692">
    <property type="entry name" value="Glyco_trans_1_4"/>
    <property type="match status" value="1"/>
</dbReference>
<dbReference type="EMBL" id="CP000527">
    <property type="protein sequence ID" value="ABM28374.1"/>
    <property type="molecule type" value="Genomic_DNA"/>
</dbReference>
<dbReference type="Proteomes" id="UP000009173">
    <property type="component" value="Chromosome"/>
</dbReference>
<sequence>MQGYLWLCSNMQHTRLWGTLHPFLEHSVVMGRCVANEGFLRALLHLDPYDGYHFFLPTRDAGAHLAQALCDTPAVRRGALKVATRLELPAALVRQPFHCFHLSDPMTEQPWLSALRNHLAPQVFPVTGVTHSLSYTRYGASLLAHMWPGCTRRDAIVSTSHAGCAVVGRMFANLRRGYGLTPEAHPQPQVLRMPLGVDPVSLPAPDPKARACERGRLGVGDELVLLVVGRIAHYAKMDLLPLFRMLQRAESCGLPRGEYLLVIAGQADADDGMPGILERMGALYGVRVRVVRSPDDATRNGLYAAADIFLSPSDNVQETFGLTLLEAAAAGLPVVASDWDGYRDLVEDGVTGFLVSTLGPAVSAGVDVAAPLLYDNQYHLLLAQQVAVDVEAFGASIARLAVSAALREEMGRAGRERVLARFAWESVVSRWVGLWDALWQEPVDEQCRMHAHPMAMSYADVFGGYPSARLDANLRVRATPAGLAVYGGREQATPYPGVAFMVPDEALHRLLFRARKGASLREICGHLLSGADRGGDAAPDMSASVPSAAGRSTSLMPDSPPTSPRGAGASEDAVPGGSLWSLPGNGDLTLEGLHFLVLWALKHDLLEVY</sequence>
<evidence type="ECO:0000313" key="4">
    <source>
        <dbReference type="EMBL" id="ABM28374.1"/>
    </source>
</evidence>
<keyword evidence="2 4" id="KW-0808">Transferase</keyword>
<dbReference type="RefSeq" id="WP_011792211.1">
    <property type="nucleotide sequence ID" value="NC_008751.1"/>
</dbReference>
<protein>
    <submittedName>
        <fullName evidence="4">Glycosyl transferase, group 1</fullName>
    </submittedName>
</protein>
<dbReference type="PANTHER" id="PTHR12526:SF510">
    <property type="entry name" value="D-INOSITOL 3-PHOSPHATE GLYCOSYLTRANSFERASE"/>
    <property type="match status" value="1"/>
</dbReference>
<dbReference type="CDD" id="cd03801">
    <property type="entry name" value="GT4_PimA-like"/>
    <property type="match status" value="1"/>
</dbReference>
<gene>
    <name evidence="4" type="ordered locus">Dvul_1356</name>
</gene>
<dbReference type="PANTHER" id="PTHR12526">
    <property type="entry name" value="GLYCOSYLTRANSFERASE"/>
    <property type="match status" value="1"/>
</dbReference>